<dbReference type="GO" id="GO:0004622">
    <property type="term" value="F:phosphatidylcholine lysophospholipase activity"/>
    <property type="evidence" value="ECO:0007669"/>
    <property type="project" value="TreeGrafter"/>
</dbReference>
<dbReference type="InterPro" id="IPR013830">
    <property type="entry name" value="SGNH_hydro"/>
</dbReference>
<dbReference type="AlphaFoldDB" id="A0A6I4SQS3"/>
<dbReference type="Proteomes" id="UP000433652">
    <property type="component" value="Unassembled WGS sequence"/>
</dbReference>
<keyword evidence="4" id="KW-1185">Reference proteome</keyword>
<dbReference type="SUPFAM" id="SSF52266">
    <property type="entry name" value="SGNH hydrolase"/>
    <property type="match status" value="1"/>
</dbReference>
<name>A0A6I4SQS3_9SPHN</name>
<feature type="signal peptide" evidence="1">
    <location>
        <begin position="1"/>
        <end position="21"/>
    </location>
</feature>
<comment type="caution">
    <text evidence="3">The sequence shown here is derived from an EMBL/GenBank/DDBJ whole genome shotgun (WGS) entry which is preliminary data.</text>
</comment>
<evidence type="ECO:0000313" key="3">
    <source>
        <dbReference type="EMBL" id="MXO57979.1"/>
    </source>
</evidence>
<dbReference type="PANTHER" id="PTHR30383:SF24">
    <property type="entry name" value="THIOESTERASE 1_PROTEASE 1_LYSOPHOSPHOLIPASE L1"/>
    <property type="match status" value="1"/>
</dbReference>
<dbReference type="PANTHER" id="PTHR30383">
    <property type="entry name" value="THIOESTERASE 1/PROTEASE 1/LYSOPHOSPHOLIPASE L1"/>
    <property type="match status" value="1"/>
</dbReference>
<protein>
    <submittedName>
        <fullName evidence="3">Arylesterase</fullName>
    </submittedName>
</protein>
<accession>A0A6I4SQS3</accession>
<dbReference type="OrthoDB" id="9786188at2"/>
<dbReference type="Pfam" id="PF13472">
    <property type="entry name" value="Lipase_GDSL_2"/>
    <property type="match status" value="1"/>
</dbReference>
<dbReference type="RefSeq" id="WP_159791273.1">
    <property type="nucleotide sequence ID" value="NZ_WTYM01000020.1"/>
</dbReference>
<evidence type="ECO:0000259" key="2">
    <source>
        <dbReference type="Pfam" id="PF13472"/>
    </source>
</evidence>
<dbReference type="PROSITE" id="PS51257">
    <property type="entry name" value="PROKAR_LIPOPROTEIN"/>
    <property type="match status" value="1"/>
</dbReference>
<dbReference type="EMBL" id="WTYM01000020">
    <property type="protein sequence ID" value="MXO57979.1"/>
    <property type="molecule type" value="Genomic_DNA"/>
</dbReference>
<gene>
    <name evidence="3" type="ORF">GRI89_00260</name>
</gene>
<proteinExistence type="predicted"/>
<organism evidence="3 4">
    <name type="scientific">Croceibacterium salegens</name>
    <dbReference type="NCBI Taxonomy" id="1737568"/>
    <lineage>
        <taxon>Bacteria</taxon>
        <taxon>Pseudomonadati</taxon>
        <taxon>Pseudomonadota</taxon>
        <taxon>Alphaproteobacteria</taxon>
        <taxon>Sphingomonadales</taxon>
        <taxon>Erythrobacteraceae</taxon>
        <taxon>Croceibacterium</taxon>
    </lineage>
</organism>
<evidence type="ECO:0000256" key="1">
    <source>
        <dbReference type="SAM" id="SignalP"/>
    </source>
</evidence>
<sequence>MNCRSWLVAAALALTACGSEAPPMPEETAAEPRILADPAVPVVGEERQILAFGDSLFAGYGLAEDEGYPERLQSALRARGINALVADAGLSGDTTAGGHQRLDFVLDAMRRPPDLALVELGGNDLLRGLSPAEARDNLSKILADLQKRGIPVVLYGMRAPPNAGPEYQQEFDAMYPALAEQYGATLVPFFLEPVYDKPELRQADRIHPTAQGIEDMVAATIDTVAGALPKS</sequence>
<dbReference type="InterPro" id="IPR036514">
    <property type="entry name" value="SGNH_hydro_sf"/>
</dbReference>
<dbReference type="InterPro" id="IPR051532">
    <property type="entry name" value="Ester_Hydrolysis_Enzymes"/>
</dbReference>
<dbReference type="Gene3D" id="3.40.50.1110">
    <property type="entry name" value="SGNH hydrolase"/>
    <property type="match status" value="1"/>
</dbReference>
<reference evidence="3 4" key="1">
    <citation type="submission" date="2019-12" db="EMBL/GenBank/DDBJ databases">
        <title>Genomic-based taxomic classification of the family Erythrobacteraceae.</title>
        <authorList>
            <person name="Xu L."/>
        </authorList>
    </citation>
    <scope>NUCLEOTIDE SEQUENCE [LARGE SCALE GENOMIC DNA]</scope>
    <source>
        <strain evidence="3 4">MCCC 1K01500</strain>
    </source>
</reference>
<evidence type="ECO:0000313" key="4">
    <source>
        <dbReference type="Proteomes" id="UP000433652"/>
    </source>
</evidence>
<feature type="chain" id="PRO_5026227346" evidence="1">
    <location>
        <begin position="22"/>
        <end position="231"/>
    </location>
</feature>
<keyword evidence="1" id="KW-0732">Signal</keyword>
<dbReference type="CDD" id="cd01822">
    <property type="entry name" value="Lysophospholipase_L1_like"/>
    <property type="match status" value="1"/>
</dbReference>
<feature type="domain" description="SGNH hydrolase-type esterase" evidence="2">
    <location>
        <begin position="51"/>
        <end position="212"/>
    </location>
</feature>